<dbReference type="Proteomes" id="UP000185093">
    <property type="component" value="Unassembled WGS sequence"/>
</dbReference>
<name>A0ABY1JFF3_9BACT</name>
<evidence type="ECO:0000313" key="3">
    <source>
        <dbReference type="EMBL" id="SIN78637.1"/>
    </source>
</evidence>
<accession>A0ABY1JFF3</accession>
<dbReference type="PROSITE" id="PS50943">
    <property type="entry name" value="HTH_CROC1"/>
    <property type="match status" value="1"/>
</dbReference>
<evidence type="ECO:0000256" key="1">
    <source>
        <dbReference type="SAM" id="MobiDB-lite"/>
    </source>
</evidence>
<dbReference type="EMBL" id="FSQZ01000001">
    <property type="protein sequence ID" value="SIN78637.1"/>
    <property type="molecule type" value="Genomic_DNA"/>
</dbReference>
<dbReference type="Pfam" id="PF01381">
    <property type="entry name" value="HTH_3"/>
    <property type="match status" value="1"/>
</dbReference>
<dbReference type="SMART" id="SM00530">
    <property type="entry name" value="HTH_XRE"/>
    <property type="match status" value="1"/>
</dbReference>
<dbReference type="RefSeq" id="WP_074200055.1">
    <property type="nucleotide sequence ID" value="NZ_FSQZ01000001.1"/>
</dbReference>
<dbReference type="InterPro" id="IPR010982">
    <property type="entry name" value="Lambda_DNA-bd_dom_sf"/>
</dbReference>
<feature type="region of interest" description="Disordered" evidence="1">
    <location>
        <begin position="76"/>
        <end position="106"/>
    </location>
</feature>
<dbReference type="CDD" id="cd00093">
    <property type="entry name" value="HTH_XRE"/>
    <property type="match status" value="1"/>
</dbReference>
<reference evidence="3 4" key="1">
    <citation type="submission" date="2016-11" db="EMBL/GenBank/DDBJ databases">
        <authorList>
            <person name="Varghese N."/>
            <person name="Submissions S."/>
        </authorList>
    </citation>
    <scope>NUCLEOTIDE SEQUENCE [LARGE SCALE GENOMIC DNA]</scope>
    <source>
        <strain evidence="3 4">DSM 20664</strain>
    </source>
</reference>
<feature type="compositionally biased region" description="Acidic residues" evidence="1">
    <location>
        <begin position="96"/>
        <end position="106"/>
    </location>
</feature>
<feature type="compositionally biased region" description="Basic and acidic residues" evidence="1">
    <location>
        <begin position="76"/>
        <end position="95"/>
    </location>
</feature>
<evidence type="ECO:0000313" key="4">
    <source>
        <dbReference type="Proteomes" id="UP000185093"/>
    </source>
</evidence>
<dbReference type="SUPFAM" id="SSF47413">
    <property type="entry name" value="lambda repressor-like DNA-binding domains"/>
    <property type="match status" value="1"/>
</dbReference>
<keyword evidence="4" id="KW-1185">Reference proteome</keyword>
<organism evidence="3 4">
    <name type="scientific">Acetomicrobium flavidum</name>
    <dbReference type="NCBI Taxonomy" id="49896"/>
    <lineage>
        <taxon>Bacteria</taxon>
        <taxon>Thermotogati</taxon>
        <taxon>Synergistota</taxon>
        <taxon>Synergistia</taxon>
        <taxon>Synergistales</taxon>
        <taxon>Acetomicrobiaceae</taxon>
        <taxon>Acetomicrobium</taxon>
    </lineage>
</organism>
<keyword evidence="3" id="KW-0238">DNA-binding</keyword>
<dbReference type="GO" id="GO:0003677">
    <property type="term" value="F:DNA binding"/>
    <property type="evidence" value="ECO:0007669"/>
    <property type="project" value="UniProtKB-KW"/>
</dbReference>
<proteinExistence type="predicted"/>
<dbReference type="InterPro" id="IPR011990">
    <property type="entry name" value="TPR-like_helical_dom_sf"/>
</dbReference>
<sequence>MDHALLGKIIGNLLRKRRMELNYTQLDVCKAASISQGQLSRIENGLRIPSLALLLDLCKKLNWNLNIGDITKFLSDDKSSEEKEENQEKAEKEGSNEDGEDAEEPV</sequence>
<gene>
    <name evidence="3" type="ORF">SAMN05444368_1923</name>
</gene>
<evidence type="ECO:0000259" key="2">
    <source>
        <dbReference type="PROSITE" id="PS50943"/>
    </source>
</evidence>
<dbReference type="Gene3D" id="1.25.40.10">
    <property type="entry name" value="Tetratricopeptide repeat domain"/>
    <property type="match status" value="1"/>
</dbReference>
<dbReference type="InterPro" id="IPR001387">
    <property type="entry name" value="Cro/C1-type_HTH"/>
</dbReference>
<comment type="caution">
    <text evidence="3">The sequence shown here is derived from an EMBL/GenBank/DDBJ whole genome shotgun (WGS) entry which is preliminary data.</text>
</comment>
<protein>
    <submittedName>
        <fullName evidence="3">DNA-binding transcriptional regulator, XRE-family HTH domain</fullName>
    </submittedName>
</protein>
<feature type="domain" description="HTH cro/C1-type" evidence="2">
    <location>
        <begin position="14"/>
        <end position="70"/>
    </location>
</feature>